<dbReference type="GO" id="GO:0016887">
    <property type="term" value="F:ATP hydrolysis activity"/>
    <property type="evidence" value="ECO:0007669"/>
    <property type="project" value="InterPro"/>
</dbReference>
<protein>
    <recommendedName>
        <fullName evidence="1">ATPase dynein-related AAA domain-containing protein</fullName>
    </recommendedName>
</protein>
<dbReference type="Pfam" id="PF07728">
    <property type="entry name" value="AAA_5"/>
    <property type="match status" value="1"/>
</dbReference>
<dbReference type="AlphaFoldDB" id="A0A2I2LG18"/>
<dbReference type="Gene3D" id="3.40.50.300">
    <property type="entry name" value="P-loop containing nucleotide triphosphate hydrolases"/>
    <property type="match status" value="1"/>
</dbReference>
<dbReference type="RefSeq" id="WP_172504933.1">
    <property type="nucleotide sequence ID" value="NZ_OENE01000004.1"/>
</dbReference>
<organism evidence="2 3">
    <name type="scientific">Tenacibaculum finnmarkense genomovar ulcerans</name>
    <dbReference type="NCBI Taxonomy" id="2781388"/>
    <lineage>
        <taxon>Bacteria</taxon>
        <taxon>Pseudomonadati</taxon>
        <taxon>Bacteroidota</taxon>
        <taxon>Flavobacteriia</taxon>
        <taxon>Flavobacteriales</taxon>
        <taxon>Flavobacteriaceae</taxon>
        <taxon>Tenacibaculum</taxon>
        <taxon>Tenacibaculum finnmarkense</taxon>
    </lineage>
</organism>
<dbReference type="Proteomes" id="UP000490060">
    <property type="component" value="Unassembled WGS sequence"/>
</dbReference>
<evidence type="ECO:0000313" key="2">
    <source>
        <dbReference type="EMBL" id="SOS58478.1"/>
    </source>
</evidence>
<dbReference type="PANTHER" id="PTHR37291:SF1">
    <property type="entry name" value="TYPE IV METHYL-DIRECTED RESTRICTION ENZYME ECOKMCRB SUBUNIT"/>
    <property type="match status" value="1"/>
</dbReference>
<dbReference type="InterPro" id="IPR011704">
    <property type="entry name" value="ATPase_dyneun-rel_AAA"/>
</dbReference>
<dbReference type="InterPro" id="IPR052934">
    <property type="entry name" value="Methyl-DNA_Rec/Restrict_Enz"/>
</dbReference>
<dbReference type="EMBL" id="OENE01000004">
    <property type="protein sequence ID" value="SOS58478.1"/>
    <property type="molecule type" value="Genomic_DNA"/>
</dbReference>
<name>A0A2I2LG18_9FLAO</name>
<sequence>MNTELENLKQQFLEKWPIEKLQEMEIQEYTNTNREDSFCYWVEHITRDLGSIVGGSSYKFGVFKKGSNTPTLQKNHINSDGEYTWYTKYGATTAQEAFEKIKEIIITIATNAQTNNLEAIDTIDLGTAYKWKIAFLYGNYNIINIFKLEALRYVAKNLQIPFIKKTPVSTFHREILKQKKEIIFFEFSHNLWQQYANGLIDIKEDFANWLNINTHNSYRSYLGDTTNSITSKLDEINSYFDEIDFFLVNPLNIKEHIDTILVLLSKTEREKNADFEEYDLKNSNGIPKALLGKNNYIQFLREKFIEKKDDKSTFNNIVTNLKNNAMISQSKNQILYGPPGTGKTYSIINDFIKTDTPQLNSNLEVIEYLNDKKNFWHLAPGENGYLWNDLKNQDYLGYEWCDIGIGNLKNLKKGDVDSFDIKYRFSKVRKGDYLCIISGKKFYGIAETLHDYDFEKSKEANFDFQTIKVKWLKQFEKPELLNTYSTQSFSGIKGGKRWDSIKDALTNQELYFESNKGAETANKTKNYILVSFHQSFAYEDFIEGIKPDLNVSDELDENNSLSYVLQDGVFKSACDMAANIAGYDDLDNCLKDTKENRNIKFKEAKPFYLLIDEINRGNVSAIFGELISLIENDKRLGEENELILDLPYSKKEFGVPSNLHIIGTMNTADRSVESLDTALRRRFEFKEILPKPELLENISFDSFNLKDVLETINNRIELLLDRDHTIGHSYFITIESGDTTKLATVFKNNVIPLLQEYFYGDYGKIGLVLGKGFISKKENNKINFADFKYENSNDFKTPSFELEKIDAKNIIDAIHKTLGIKTAVKLTEVKQPVLEPAEAL</sequence>
<dbReference type="SUPFAM" id="SSF52540">
    <property type="entry name" value="P-loop containing nucleoside triphosphate hydrolases"/>
    <property type="match status" value="1"/>
</dbReference>
<evidence type="ECO:0000259" key="1">
    <source>
        <dbReference type="Pfam" id="PF07728"/>
    </source>
</evidence>
<dbReference type="GO" id="GO:0005524">
    <property type="term" value="F:ATP binding"/>
    <property type="evidence" value="ECO:0007669"/>
    <property type="project" value="InterPro"/>
</dbReference>
<reference evidence="2 3" key="1">
    <citation type="submission" date="2017-11" db="EMBL/GenBank/DDBJ databases">
        <authorList>
            <person name="Duchaud E."/>
        </authorList>
    </citation>
    <scope>NUCLEOTIDE SEQUENCE [LARGE SCALE GENOMIC DNA]</scope>
    <source>
        <strain evidence="2 3">TNO010</strain>
    </source>
</reference>
<proteinExistence type="predicted"/>
<evidence type="ECO:0000313" key="3">
    <source>
        <dbReference type="Proteomes" id="UP000490060"/>
    </source>
</evidence>
<gene>
    <name evidence="2" type="ORF">TNO010_120285</name>
</gene>
<dbReference type="InterPro" id="IPR027417">
    <property type="entry name" value="P-loop_NTPase"/>
</dbReference>
<feature type="domain" description="ATPase dynein-related AAA" evidence="1">
    <location>
        <begin position="524"/>
        <end position="683"/>
    </location>
</feature>
<dbReference type="PANTHER" id="PTHR37291">
    <property type="entry name" value="5-METHYLCYTOSINE-SPECIFIC RESTRICTION ENZYME B"/>
    <property type="match status" value="1"/>
</dbReference>
<accession>A0A2I2LG18</accession>